<gene>
    <name evidence="2" type="ORF">HNR44_000800</name>
</gene>
<evidence type="ECO:0000256" key="1">
    <source>
        <dbReference type="SAM" id="MobiDB-lite"/>
    </source>
</evidence>
<feature type="region of interest" description="Disordered" evidence="1">
    <location>
        <begin position="89"/>
        <end position="153"/>
    </location>
</feature>
<dbReference type="Proteomes" id="UP000568839">
    <property type="component" value="Unassembled WGS sequence"/>
</dbReference>
<evidence type="ECO:0000313" key="2">
    <source>
        <dbReference type="EMBL" id="MBB6448851.1"/>
    </source>
</evidence>
<dbReference type="AlphaFoldDB" id="A0A841PRE4"/>
<comment type="caution">
    <text evidence="2">The sequence shown here is derived from an EMBL/GenBank/DDBJ whole genome shotgun (WGS) entry which is preliminary data.</text>
</comment>
<sequence length="153" mass="16017">MMPMPMPVPPAVPSALGPMAARSAALPMMGGGLPSAAGGGAALAQGAPSLGSVGQLIPMLQNSAKWLPMIQKYGPMVKQIPPMLQKANQVRKMLKSPSASKPALPPAPASETKNEQEQKLESGSSEEVFSEKIKPMATFEMKEGEQPPPKLYV</sequence>
<dbReference type="RefSeq" id="WP_184402789.1">
    <property type="nucleotide sequence ID" value="NZ_JACHHJ010000001.1"/>
</dbReference>
<evidence type="ECO:0008006" key="4">
    <source>
        <dbReference type="Google" id="ProtNLM"/>
    </source>
</evidence>
<organism evidence="2 3">
    <name type="scientific">Geomicrobium halophilum</name>
    <dbReference type="NCBI Taxonomy" id="549000"/>
    <lineage>
        <taxon>Bacteria</taxon>
        <taxon>Bacillati</taxon>
        <taxon>Bacillota</taxon>
        <taxon>Bacilli</taxon>
        <taxon>Bacillales</taxon>
        <taxon>Geomicrobium</taxon>
    </lineage>
</organism>
<protein>
    <recommendedName>
        <fullName evidence="4">YqfQ-like protein</fullName>
    </recommendedName>
</protein>
<name>A0A841PRE4_9BACL</name>
<feature type="compositionally biased region" description="Basic and acidic residues" evidence="1">
    <location>
        <begin position="129"/>
        <end position="145"/>
    </location>
</feature>
<keyword evidence="3" id="KW-1185">Reference proteome</keyword>
<evidence type="ECO:0000313" key="3">
    <source>
        <dbReference type="Proteomes" id="UP000568839"/>
    </source>
</evidence>
<reference evidence="2 3" key="1">
    <citation type="submission" date="2020-08" db="EMBL/GenBank/DDBJ databases">
        <title>Genomic Encyclopedia of Type Strains, Phase IV (KMG-IV): sequencing the most valuable type-strain genomes for metagenomic binning, comparative biology and taxonomic classification.</title>
        <authorList>
            <person name="Goeker M."/>
        </authorList>
    </citation>
    <scope>NUCLEOTIDE SEQUENCE [LARGE SCALE GENOMIC DNA]</scope>
    <source>
        <strain evidence="2 3">DSM 21769</strain>
    </source>
</reference>
<dbReference type="EMBL" id="JACHHJ010000001">
    <property type="protein sequence ID" value="MBB6448851.1"/>
    <property type="molecule type" value="Genomic_DNA"/>
</dbReference>
<proteinExistence type="predicted"/>
<accession>A0A841PRE4</accession>